<evidence type="ECO:0000313" key="4">
    <source>
        <dbReference type="EMBL" id="TWU73289.1"/>
    </source>
</evidence>
<dbReference type="OrthoDB" id="5414547at2759"/>
<dbReference type="Proteomes" id="UP000317257">
    <property type="component" value="Unassembled WGS sequence"/>
</dbReference>
<evidence type="ECO:0000259" key="2">
    <source>
        <dbReference type="Pfam" id="PF20945"/>
    </source>
</evidence>
<dbReference type="EMBL" id="SBHS01000019">
    <property type="protein sequence ID" value="TWU73289.1"/>
    <property type="molecule type" value="Genomic_DNA"/>
</dbReference>
<dbReference type="Pfam" id="PF20945">
    <property type="entry name" value="RMP1"/>
    <property type="match status" value="1"/>
</dbReference>
<accession>A0A5C6G7L2</accession>
<dbReference type="GO" id="GO:0000294">
    <property type="term" value="P:nuclear-transcribed mRNA catabolic process, RNase MRP-dependent"/>
    <property type="evidence" value="ECO:0007669"/>
    <property type="project" value="TreeGrafter"/>
</dbReference>
<feature type="region of interest" description="Disordered" evidence="1">
    <location>
        <begin position="152"/>
        <end position="246"/>
    </location>
</feature>
<reference evidence="4" key="3">
    <citation type="journal article" date="2019" name="Microbiol. Resour. Announc.">
        <title>Genome Sequence of Metarhizium rileyi, a Microbial Control Agent for Lepidoptera.</title>
        <authorList>
            <person name="Binneck E."/>
            <person name="Lastra C.C.L."/>
            <person name="Sosa-Gomez D.R."/>
        </authorList>
    </citation>
    <scope>NUCLEOTIDE SEQUENCE</scope>
    <source>
        <strain evidence="4">Cep018-CH2</strain>
    </source>
</reference>
<dbReference type="OMA" id="MAHESQF"/>
<dbReference type="GO" id="GO:0000466">
    <property type="term" value="P:maturation of 5.8S rRNA from tricistronic rRNA transcript (SSU-rRNA, 5.8S rRNA, LSU-rRNA)"/>
    <property type="evidence" value="ECO:0007669"/>
    <property type="project" value="TreeGrafter"/>
</dbReference>
<protein>
    <recommendedName>
        <fullName evidence="2">RNase MRP protein 1 RNA binding domain-containing protein</fullName>
    </recommendedName>
</protein>
<feature type="domain" description="RNase MRP protein 1 RNA binding" evidence="2">
    <location>
        <begin position="44"/>
        <end position="137"/>
    </location>
</feature>
<evidence type="ECO:0000256" key="1">
    <source>
        <dbReference type="SAM" id="MobiDB-lite"/>
    </source>
</evidence>
<keyword evidence="5" id="KW-1185">Reference proteome</keyword>
<comment type="caution">
    <text evidence="3">The sequence shown here is derived from an EMBL/GenBank/DDBJ whole genome shotgun (WGS) entry which is preliminary data.</text>
</comment>
<dbReference type="Proteomes" id="UP000243498">
    <property type="component" value="Unassembled WGS sequence"/>
</dbReference>
<reference evidence="6" key="2">
    <citation type="submission" date="2018-12" db="EMBL/GenBank/DDBJ databases">
        <title>The complete genome of Metarhizium rileyi, a key fungal pathogen of Lepidoptera.</title>
        <authorList>
            <person name="Binneck E."/>
            <person name="Lastra C.C.L."/>
            <person name="Sosa-Gomez D.R."/>
        </authorList>
    </citation>
    <scope>NUCLEOTIDE SEQUENCE [LARGE SCALE GENOMIC DNA]</scope>
    <source>
        <strain evidence="6">Cep018-CH2</strain>
    </source>
</reference>
<organism evidence="3 5">
    <name type="scientific">Metarhizium rileyi (strain RCEF 4871)</name>
    <name type="common">Nomuraea rileyi</name>
    <dbReference type="NCBI Taxonomy" id="1649241"/>
    <lineage>
        <taxon>Eukaryota</taxon>
        <taxon>Fungi</taxon>
        <taxon>Dikarya</taxon>
        <taxon>Ascomycota</taxon>
        <taxon>Pezizomycotina</taxon>
        <taxon>Sordariomycetes</taxon>
        <taxon>Hypocreomycetidae</taxon>
        <taxon>Hypocreales</taxon>
        <taxon>Clavicipitaceae</taxon>
        <taxon>Metarhizium</taxon>
    </lineage>
</organism>
<evidence type="ECO:0000313" key="6">
    <source>
        <dbReference type="Proteomes" id="UP000317257"/>
    </source>
</evidence>
<dbReference type="PANTHER" id="PTHR37792">
    <property type="entry name" value="RIBONUCLEASE MRP PROTEIN SUBUNIT RMP1"/>
    <property type="match status" value="1"/>
</dbReference>
<proteinExistence type="predicted"/>
<dbReference type="GO" id="GO:0000172">
    <property type="term" value="C:ribonuclease MRP complex"/>
    <property type="evidence" value="ECO:0007669"/>
    <property type="project" value="InterPro"/>
</dbReference>
<dbReference type="EMBL" id="AZHC01000030">
    <property type="protein sequence ID" value="OAA37485.1"/>
    <property type="molecule type" value="Genomic_DNA"/>
</dbReference>
<reference evidence="3 5" key="1">
    <citation type="journal article" date="2016" name="Genome Biol. Evol.">
        <title>Divergent and convergent evolution of fungal pathogenicity.</title>
        <authorList>
            <person name="Shang Y."/>
            <person name="Xiao G."/>
            <person name="Zheng P."/>
            <person name="Cen K."/>
            <person name="Zhan S."/>
            <person name="Wang C."/>
        </authorList>
    </citation>
    <scope>NUCLEOTIDE SEQUENCE [LARGE SCALE GENOMIC DNA]</scope>
    <source>
        <strain evidence="3 5">RCEF 4871</strain>
    </source>
</reference>
<gene>
    <name evidence="4" type="ORF">ED733_003339</name>
    <name evidence="3" type="ORF">NOR_07184</name>
</gene>
<dbReference type="InterPro" id="IPR047204">
    <property type="entry name" value="RMP1_RBD"/>
</dbReference>
<dbReference type="GO" id="GO:0042134">
    <property type="term" value="F:rRNA primary transcript binding"/>
    <property type="evidence" value="ECO:0007669"/>
    <property type="project" value="InterPro"/>
</dbReference>
<dbReference type="STRING" id="1081105.A0A166Z2K0"/>
<accession>A0A166Z2K0</accession>
<dbReference type="PANTHER" id="PTHR37792:SF1">
    <property type="entry name" value="RIBONUCLEASE MRP PROTEIN SUBUNIT RMP1"/>
    <property type="match status" value="1"/>
</dbReference>
<evidence type="ECO:0000313" key="5">
    <source>
        <dbReference type="Proteomes" id="UP000243498"/>
    </source>
</evidence>
<dbReference type="AlphaFoldDB" id="A0A166Z2K0"/>
<name>A0A166Z2K0_METRR</name>
<feature type="compositionally biased region" description="Basic residues" evidence="1">
    <location>
        <begin position="223"/>
        <end position="232"/>
    </location>
</feature>
<dbReference type="InterPro" id="IPR047205">
    <property type="entry name" value="RMP1"/>
</dbReference>
<evidence type="ECO:0000313" key="3">
    <source>
        <dbReference type="EMBL" id="OAA37485.1"/>
    </source>
</evidence>
<dbReference type="CDD" id="cd22573">
    <property type="entry name" value="RMP1_RBD"/>
    <property type="match status" value="1"/>
</dbReference>
<sequence length="246" mass="27113">MAHESQFYESQRLRKLPSIATSSHGQTSPSTHAARATLAAVIPLLNAFNHRHHNQHRVSHWWAAFGQFRRSLRCLAERLDQQQRLDNRLDRTEPAVIALASWLDTHALPRAFHRFSQLAADNQHAPLGLFLLAVLGQIHGVLPGLLPRNAADAKASAQKPPNPPLPNYPSVADAQHTDKGVAIPRETTVLVGDDAVTPQSKKRNRDDAKPDAKGTAQNGSGKDKKRAKKKKKRTDDELSSLFGSLS</sequence>